<dbReference type="GO" id="GO:0022857">
    <property type="term" value="F:transmembrane transporter activity"/>
    <property type="evidence" value="ECO:0007669"/>
    <property type="project" value="InterPro"/>
</dbReference>
<keyword evidence="3" id="KW-0813">Transport</keyword>
<evidence type="ECO:0000256" key="1">
    <source>
        <dbReference type="ARBA" id="ARBA00004651"/>
    </source>
</evidence>
<sequence length="411" mass="43589">MIPTSSHPVSPAERKRFRRIRLCMLLSGLSVFAQLYLFQPLLSDLCSFYGISAVTGSLSVSASTIGMAVGLFVLAFKADAVSRGRLMGASLIASSLLTLLSVLAFNYPLLLLANFLKGAVLAGVSAVALAYLTEEVDAAVIGLAISLYLSGNTLGGMAGRVSGTLLAGWADWHVAVLVIGAVSLLLGMIFVRLLPASRHFRPSVVSVRVKLGQMARLLGDRSFVGAYLIAALSMGVFVSVYNYLSFLLESPAFGLPHYVVAGVFLMYTAGVAGSVLTGRLSDHHSPYTLLRGSLLLMVLGLLLLLVLRLESIVVGVGILTFAFFSTHTMASRIVSMQAREARSSATSLYWLFYYTGSSLLGSATGILLSDYGWPVFVAGLTVLVGVSFGVSCVALPVHRLALRPVKHSINS</sequence>
<dbReference type="Pfam" id="PF07690">
    <property type="entry name" value="MFS_1"/>
    <property type="match status" value="1"/>
</dbReference>
<dbReference type="EMBL" id="DYVX01000076">
    <property type="protein sequence ID" value="HJF92565.1"/>
    <property type="molecule type" value="Genomic_DNA"/>
</dbReference>
<organism evidence="10 11">
    <name type="scientific">Mediterranea massiliensis</name>
    <dbReference type="NCBI Taxonomy" id="1841865"/>
    <lineage>
        <taxon>Bacteria</taxon>
        <taxon>Pseudomonadati</taxon>
        <taxon>Bacteroidota</taxon>
        <taxon>Bacteroidia</taxon>
        <taxon>Bacteroidales</taxon>
        <taxon>Bacteroidaceae</taxon>
        <taxon>Mediterranea</taxon>
    </lineage>
</organism>
<dbReference type="Gene3D" id="1.20.1250.20">
    <property type="entry name" value="MFS general substrate transporter like domains"/>
    <property type="match status" value="1"/>
</dbReference>
<keyword evidence="5 8" id="KW-0812">Transmembrane</keyword>
<gene>
    <name evidence="10" type="ORF">K8W02_09320</name>
</gene>
<feature type="transmembrane region" description="Helical" evidence="8">
    <location>
        <begin position="86"/>
        <end position="105"/>
    </location>
</feature>
<evidence type="ECO:0000313" key="10">
    <source>
        <dbReference type="EMBL" id="HJF92565.1"/>
    </source>
</evidence>
<dbReference type="CDD" id="cd17324">
    <property type="entry name" value="MFS_NepI_like"/>
    <property type="match status" value="1"/>
</dbReference>
<evidence type="ECO:0000256" key="7">
    <source>
        <dbReference type="ARBA" id="ARBA00023136"/>
    </source>
</evidence>
<feature type="transmembrane region" description="Helical" evidence="8">
    <location>
        <begin position="255"/>
        <end position="276"/>
    </location>
</feature>
<evidence type="ECO:0000256" key="4">
    <source>
        <dbReference type="ARBA" id="ARBA00022475"/>
    </source>
</evidence>
<keyword evidence="4" id="KW-1003">Cell membrane</keyword>
<dbReference type="RefSeq" id="WP_276828257.1">
    <property type="nucleotide sequence ID" value="NZ_CALUIP010000013.1"/>
</dbReference>
<feature type="transmembrane region" description="Helical" evidence="8">
    <location>
        <begin position="139"/>
        <end position="160"/>
    </location>
</feature>
<dbReference type="InterPro" id="IPR020846">
    <property type="entry name" value="MFS_dom"/>
</dbReference>
<feature type="transmembrane region" description="Helical" evidence="8">
    <location>
        <begin position="351"/>
        <end position="369"/>
    </location>
</feature>
<evidence type="ECO:0000256" key="5">
    <source>
        <dbReference type="ARBA" id="ARBA00022692"/>
    </source>
</evidence>
<evidence type="ECO:0000259" key="9">
    <source>
        <dbReference type="PROSITE" id="PS50850"/>
    </source>
</evidence>
<dbReference type="PANTHER" id="PTHR43271:SF1">
    <property type="entry name" value="INNER MEMBRANE TRANSPORT PROTEIN YNFM"/>
    <property type="match status" value="1"/>
</dbReference>
<dbReference type="AlphaFoldDB" id="A0A921HXE9"/>
<dbReference type="InterPro" id="IPR011701">
    <property type="entry name" value="MFS"/>
</dbReference>
<reference evidence="10" key="1">
    <citation type="journal article" date="2021" name="PeerJ">
        <title>Extensive microbial diversity within the chicken gut microbiome revealed by metagenomics and culture.</title>
        <authorList>
            <person name="Gilroy R."/>
            <person name="Ravi A."/>
            <person name="Getino M."/>
            <person name="Pursley I."/>
            <person name="Horton D.L."/>
            <person name="Alikhan N.F."/>
            <person name="Baker D."/>
            <person name="Gharbi K."/>
            <person name="Hall N."/>
            <person name="Watson M."/>
            <person name="Adriaenssens E.M."/>
            <person name="Foster-Nyarko E."/>
            <person name="Jarju S."/>
            <person name="Secka A."/>
            <person name="Antonio M."/>
            <person name="Oren A."/>
            <person name="Chaudhuri R.R."/>
            <person name="La Ragione R."/>
            <person name="Hildebrand F."/>
            <person name="Pallen M.J."/>
        </authorList>
    </citation>
    <scope>NUCLEOTIDE SEQUENCE</scope>
    <source>
        <strain evidence="10">CHK55-1828</strain>
    </source>
</reference>
<evidence type="ECO:0000256" key="3">
    <source>
        <dbReference type="ARBA" id="ARBA00022448"/>
    </source>
</evidence>
<feature type="domain" description="Major facilitator superfamily (MFS) profile" evidence="9">
    <location>
        <begin position="16"/>
        <end position="397"/>
    </location>
</feature>
<keyword evidence="7 8" id="KW-0472">Membrane</keyword>
<feature type="transmembrane region" description="Helical" evidence="8">
    <location>
        <begin position="48"/>
        <end position="74"/>
    </location>
</feature>
<feature type="transmembrane region" description="Helical" evidence="8">
    <location>
        <begin position="172"/>
        <end position="194"/>
    </location>
</feature>
<comment type="similarity">
    <text evidence="2">Belongs to the major facilitator superfamily.</text>
</comment>
<dbReference type="GO" id="GO:0005886">
    <property type="term" value="C:plasma membrane"/>
    <property type="evidence" value="ECO:0007669"/>
    <property type="project" value="UniProtKB-SubCell"/>
</dbReference>
<evidence type="ECO:0000256" key="6">
    <source>
        <dbReference type="ARBA" id="ARBA00022989"/>
    </source>
</evidence>
<evidence type="ECO:0000256" key="8">
    <source>
        <dbReference type="SAM" id="Phobius"/>
    </source>
</evidence>
<dbReference type="PANTHER" id="PTHR43271">
    <property type="entry name" value="BLL2771 PROTEIN"/>
    <property type="match status" value="1"/>
</dbReference>
<name>A0A921HXE9_9BACT</name>
<feature type="transmembrane region" description="Helical" evidence="8">
    <location>
        <begin position="20"/>
        <end position="42"/>
    </location>
</feature>
<feature type="transmembrane region" description="Helical" evidence="8">
    <location>
        <begin position="111"/>
        <end position="132"/>
    </location>
</feature>
<accession>A0A921HXE9</accession>
<reference evidence="10" key="2">
    <citation type="submission" date="2021-09" db="EMBL/GenBank/DDBJ databases">
        <authorList>
            <person name="Gilroy R."/>
        </authorList>
    </citation>
    <scope>NUCLEOTIDE SEQUENCE</scope>
    <source>
        <strain evidence="10">CHK55-1828</strain>
    </source>
</reference>
<comment type="subcellular location">
    <subcellularLocation>
        <location evidence="1">Cell membrane</location>
        <topology evidence="1">Multi-pass membrane protein</topology>
    </subcellularLocation>
</comment>
<comment type="caution">
    <text evidence="10">The sequence shown here is derived from an EMBL/GenBank/DDBJ whole genome shotgun (WGS) entry which is preliminary data.</text>
</comment>
<feature type="transmembrane region" description="Helical" evidence="8">
    <location>
        <begin position="288"/>
        <end position="306"/>
    </location>
</feature>
<evidence type="ECO:0000256" key="2">
    <source>
        <dbReference type="ARBA" id="ARBA00008335"/>
    </source>
</evidence>
<dbReference type="Proteomes" id="UP000717835">
    <property type="component" value="Unassembled WGS sequence"/>
</dbReference>
<evidence type="ECO:0000313" key="11">
    <source>
        <dbReference type="Proteomes" id="UP000717835"/>
    </source>
</evidence>
<feature type="transmembrane region" description="Helical" evidence="8">
    <location>
        <begin position="375"/>
        <end position="397"/>
    </location>
</feature>
<feature type="transmembrane region" description="Helical" evidence="8">
    <location>
        <begin position="223"/>
        <end position="243"/>
    </location>
</feature>
<protein>
    <submittedName>
        <fullName evidence="10">MFS transporter</fullName>
    </submittedName>
</protein>
<dbReference type="SUPFAM" id="SSF103473">
    <property type="entry name" value="MFS general substrate transporter"/>
    <property type="match status" value="1"/>
</dbReference>
<dbReference type="InterPro" id="IPR036259">
    <property type="entry name" value="MFS_trans_sf"/>
</dbReference>
<proteinExistence type="inferred from homology"/>
<feature type="transmembrane region" description="Helical" evidence="8">
    <location>
        <begin position="312"/>
        <end position="330"/>
    </location>
</feature>
<dbReference type="PROSITE" id="PS50850">
    <property type="entry name" value="MFS"/>
    <property type="match status" value="1"/>
</dbReference>
<keyword evidence="6 8" id="KW-1133">Transmembrane helix</keyword>